<dbReference type="Gene3D" id="3.30.565.10">
    <property type="entry name" value="Histidine kinase-like ATPase, C-terminal domain"/>
    <property type="match status" value="1"/>
</dbReference>
<keyword evidence="7 8" id="KW-0143">Chaperone</keyword>
<dbReference type="InterPro" id="IPR036890">
    <property type="entry name" value="HATPase_C_sf"/>
</dbReference>
<feature type="binding site" evidence="9">
    <location>
        <begin position="97"/>
        <end position="98"/>
    </location>
    <ligand>
        <name>ATP</name>
        <dbReference type="ChEBI" id="CHEBI:30616"/>
    </ligand>
</feature>
<sequence length="612" mass="70342">MAKKAFQTEIKQLLDLMIHSLYSNKEIFLRELISNASDALDKLNHLTLSDDAYKSLVFHPRITISFDSEKKILKIADNGIGMNEDDLNNHLGTIAKSGTKSFLENLSGDKKKDSNLIGQFGVGFYSSFMVADKVVVNTKKALDTKAYTWISSGDGEYEILESSKEDYGTEITLYLKDDAKEYCNKWSIEDVIKRYSNHIQFPIFLQYTEEKKEEGKDETTKEEKEEQVNKAKALWTMSKSELKKEDYEDFFGTLAYDKEKPISYIHTHAEGKLQYKSLFYIPATPPFDMQRMDYKSHVKLYVKRVFITDDDKELLPSYLRFIHGIIDSDDLPLNVSREILQENKILEQIKSASVKKVLSMIESLAKDEAKYKDFYTKYGKVLKEGLYGDYENKEKLLQLMRAYSLKKGEYISLKAYKEAMLAEQKGIFYAIGKDLETLKNNPVLEKFKDYDVLLFADEVDNFVIPTIGEFDGTKLLDINSKEASEGIKSEISEEQKKAFETLIESFKGLDGVNEVSLSDSLTSPLALTDEGMQNSYMEQIMRQMGQEMPEPKKNVEININHELIQKIKDMPKDLRDKYCLILFNGAKILEGQSLKDSKSYVDSVHEMLLKSI</sequence>
<evidence type="ECO:0000256" key="1">
    <source>
        <dbReference type="ARBA" id="ARBA00004496"/>
    </source>
</evidence>
<feature type="region of interest" description="A; substrate-binding" evidence="8">
    <location>
        <begin position="1"/>
        <end position="337"/>
    </location>
</feature>
<dbReference type="Gene3D" id="3.30.230.80">
    <property type="match status" value="1"/>
</dbReference>
<dbReference type="InterPro" id="IPR001404">
    <property type="entry name" value="Hsp90_fam"/>
</dbReference>
<dbReference type="Proteomes" id="UP000188298">
    <property type="component" value="Chromosome"/>
</dbReference>
<feature type="binding site" evidence="9">
    <location>
        <position position="31"/>
    </location>
    <ligand>
        <name>ATP</name>
        <dbReference type="ChEBI" id="CHEBI:30616"/>
    </ligand>
</feature>
<dbReference type="InterPro" id="IPR037196">
    <property type="entry name" value="HSP90_C"/>
</dbReference>
<protein>
    <recommendedName>
        <fullName evidence="8">Chaperone protein HtpG</fullName>
    </recommendedName>
    <alternativeName>
        <fullName evidence="8">Heat shock protein HtpG</fullName>
    </alternativeName>
    <alternativeName>
        <fullName evidence="8">High temperature protein G</fullName>
    </alternativeName>
</protein>
<feature type="binding site" evidence="9">
    <location>
        <position position="337"/>
    </location>
    <ligand>
        <name>ATP</name>
        <dbReference type="ChEBI" id="CHEBI:30616"/>
    </ligand>
</feature>
<dbReference type="InterPro" id="IPR003594">
    <property type="entry name" value="HATPase_dom"/>
</dbReference>
<dbReference type="PROSITE" id="PS00298">
    <property type="entry name" value="HSP90"/>
    <property type="match status" value="1"/>
</dbReference>
<dbReference type="InterPro" id="IPR020575">
    <property type="entry name" value="Hsp90_N"/>
</dbReference>
<dbReference type="GO" id="GO:0140662">
    <property type="term" value="F:ATP-dependent protein folding chaperone"/>
    <property type="evidence" value="ECO:0007669"/>
    <property type="project" value="InterPro"/>
</dbReference>
<dbReference type="NCBIfam" id="NF003555">
    <property type="entry name" value="PRK05218.1"/>
    <property type="match status" value="1"/>
</dbReference>
<evidence type="ECO:0000256" key="3">
    <source>
        <dbReference type="ARBA" id="ARBA00022490"/>
    </source>
</evidence>
<evidence type="ECO:0000259" key="10">
    <source>
        <dbReference type="SMART" id="SM00387"/>
    </source>
</evidence>
<accession>A0A1Q2LHX8</accession>
<dbReference type="KEGG" id="hbl:XJ32_07845"/>
<proteinExistence type="inferred from homology"/>
<dbReference type="Pfam" id="PF13589">
    <property type="entry name" value="HATPase_c_3"/>
    <property type="match status" value="1"/>
</dbReference>
<dbReference type="SUPFAM" id="SSF55874">
    <property type="entry name" value="ATPase domain of HSP90 chaperone/DNA topoisomerase II/histidine kinase"/>
    <property type="match status" value="1"/>
</dbReference>
<dbReference type="PRINTS" id="PR00775">
    <property type="entry name" value="HEATSHOCK90"/>
</dbReference>
<comment type="subunit">
    <text evidence="8">Homodimer.</text>
</comment>
<dbReference type="Pfam" id="PF00183">
    <property type="entry name" value="HSP90"/>
    <property type="match status" value="1"/>
</dbReference>
<feature type="binding site" evidence="9">
    <location>
        <position position="77"/>
    </location>
    <ligand>
        <name>ATP</name>
        <dbReference type="ChEBI" id="CHEBI:30616"/>
    </ligand>
</feature>
<dbReference type="CDD" id="cd16927">
    <property type="entry name" value="HATPase_Hsp90-like"/>
    <property type="match status" value="1"/>
</dbReference>
<feature type="binding site" evidence="9">
    <location>
        <begin position="119"/>
        <end position="124"/>
    </location>
    <ligand>
        <name>ATP</name>
        <dbReference type="ChEBI" id="CHEBI:30616"/>
    </ligand>
</feature>
<dbReference type="Gene3D" id="3.40.50.11260">
    <property type="match status" value="1"/>
</dbReference>
<reference evidence="11 12" key="1">
    <citation type="submission" date="2017-02" db="EMBL/GenBank/DDBJ databases">
        <title>Whole genome sequencing of Helicobacter bilis strain AAQJH.</title>
        <authorList>
            <person name="Conlan S."/>
            <person name="Thomas P.J."/>
            <person name="Mullikin J."/>
            <person name="Palmore T.N."/>
            <person name="Frank K.M."/>
            <person name="Segre J.A."/>
        </authorList>
    </citation>
    <scope>NUCLEOTIDE SEQUENCE [LARGE SCALE GENOMIC DNA]</scope>
    <source>
        <strain evidence="11 12">AAQJH</strain>
    </source>
</reference>
<evidence type="ECO:0000256" key="2">
    <source>
        <dbReference type="ARBA" id="ARBA00008239"/>
    </source>
</evidence>
<dbReference type="PIRSF" id="PIRSF002583">
    <property type="entry name" value="Hsp90"/>
    <property type="match status" value="1"/>
</dbReference>
<dbReference type="InterPro" id="IPR019805">
    <property type="entry name" value="Heat_shock_protein_90_CS"/>
</dbReference>
<dbReference type="RefSeq" id="WP_077388933.1">
    <property type="nucleotide sequence ID" value="NZ_CP019645.1"/>
</dbReference>
<evidence type="ECO:0000256" key="9">
    <source>
        <dbReference type="PIRSR" id="PIRSR002583-1"/>
    </source>
</evidence>
<keyword evidence="3 8" id="KW-0963">Cytoplasm</keyword>
<evidence type="ECO:0000313" key="12">
    <source>
        <dbReference type="Proteomes" id="UP000188298"/>
    </source>
</evidence>
<feature type="binding site" evidence="9">
    <location>
        <position position="82"/>
    </location>
    <ligand>
        <name>ATP</name>
        <dbReference type="ChEBI" id="CHEBI:30616"/>
    </ligand>
</feature>
<evidence type="ECO:0000313" key="11">
    <source>
        <dbReference type="EMBL" id="AQQ60018.1"/>
    </source>
</evidence>
<gene>
    <name evidence="8" type="primary">htpG</name>
    <name evidence="11" type="ORF">XJ32_07845</name>
</gene>
<evidence type="ECO:0000256" key="7">
    <source>
        <dbReference type="ARBA" id="ARBA00023186"/>
    </source>
</evidence>
<evidence type="ECO:0000256" key="8">
    <source>
        <dbReference type="HAMAP-Rule" id="MF_00505"/>
    </source>
</evidence>
<comment type="caution">
    <text evidence="8">Lacks conserved residue(s) required for the propagation of feature annotation.</text>
</comment>
<dbReference type="HAMAP" id="MF_00505">
    <property type="entry name" value="HSP90"/>
    <property type="match status" value="1"/>
</dbReference>
<feature type="binding site" evidence="9">
    <location>
        <position position="96"/>
    </location>
    <ligand>
        <name>ATP</name>
        <dbReference type="ChEBI" id="CHEBI:30616"/>
    </ligand>
</feature>
<name>A0A1Q2LHX8_9HELI</name>
<dbReference type="SMART" id="SM00387">
    <property type="entry name" value="HATPase_c"/>
    <property type="match status" value="1"/>
</dbReference>
<feature type="region of interest" description="C" evidence="8">
    <location>
        <begin position="540"/>
        <end position="612"/>
    </location>
</feature>
<dbReference type="GO" id="GO:0005524">
    <property type="term" value="F:ATP binding"/>
    <property type="evidence" value="ECO:0007669"/>
    <property type="project" value="UniProtKB-UniRule"/>
</dbReference>
<keyword evidence="4 8" id="KW-0547">Nucleotide-binding</keyword>
<dbReference type="InterPro" id="IPR020568">
    <property type="entry name" value="Ribosomal_Su5_D2-typ_SF"/>
</dbReference>
<dbReference type="GO" id="GO:0051082">
    <property type="term" value="F:unfolded protein binding"/>
    <property type="evidence" value="ECO:0007669"/>
    <property type="project" value="UniProtKB-UniRule"/>
</dbReference>
<dbReference type="Gene3D" id="1.20.120.790">
    <property type="entry name" value="Heat shock protein 90, C-terminal domain"/>
    <property type="match status" value="1"/>
</dbReference>
<dbReference type="GO" id="GO:0016887">
    <property type="term" value="F:ATP hydrolysis activity"/>
    <property type="evidence" value="ECO:0007669"/>
    <property type="project" value="InterPro"/>
</dbReference>
<comment type="similarity">
    <text evidence="2 8">Belongs to the heat shock protein 90 family.</text>
</comment>
<dbReference type="GO" id="GO:0005737">
    <property type="term" value="C:cytoplasm"/>
    <property type="evidence" value="ECO:0007669"/>
    <property type="project" value="UniProtKB-SubCell"/>
</dbReference>
<dbReference type="SUPFAM" id="SSF54211">
    <property type="entry name" value="Ribosomal protein S5 domain 2-like"/>
    <property type="match status" value="1"/>
</dbReference>
<dbReference type="FunFam" id="3.30.565.10:FF:000009">
    <property type="entry name" value="Molecular chaperone HtpG"/>
    <property type="match status" value="1"/>
</dbReference>
<dbReference type="EMBL" id="CP019645">
    <property type="protein sequence ID" value="AQQ60018.1"/>
    <property type="molecule type" value="Genomic_DNA"/>
</dbReference>
<keyword evidence="5 8" id="KW-0067">ATP-binding</keyword>
<dbReference type="AlphaFoldDB" id="A0A1Q2LHX8"/>
<feature type="domain" description="Histidine kinase/HSP90-like ATPase" evidence="10">
    <location>
        <begin position="24"/>
        <end position="179"/>
    </location>
</feature>
<evidence type="ECO:0000256" key="4">
    <source>
        <dbReference type="ARBA" id="ARBA00022741"/>
    </source>
</evidence>
<comment type="subcellular location">
    <subcellularLocation>
        <location evidence="1 8">Cytoplasm</location>
    </subcellularLocation>
</comment>
<comment type="function">
    <text evidence="8">Molecular chaperone. Has ATPase activity.</text>
</comment>
<evidence type="ECO:0000256" key="6">
    <source>
        <dbReference type="ARBA" id="ARBA00023016"/>
    </source>
</evidence>
<evidence type="ECO:0000256" key="5">
    <source>
        <dbReference type="ARBA" id="ARBA00022840"/>
    </source>
</evidence>
<feature type="binding site" evidence="9">
    <location>
        <position position="35"/>
    </location>
    <ligand>
        <name>ATP</name>
        <dbReference type="ChEBI" id="CHEBI:30616"/>
    </ligand>
</feature>
<dbReference type="PANTHER" id="PTHR11528">
    <property type="entry name" value="HEAT SHOCK PROTEIN 90 FAMILY MEMBER"/>
    <property type="match status" value="1"/>
</dbReference>
<organism evidence="11 12">
    <name type="scientific">Helicobacter bilis</name>
    <dbReference type="NCBI Taxonomy" id="37372"/>
    <lineage>
        <taxon>Bacteria</taxon>
        <taxon>Pseudomonadati</taxon>
        <taxon>Campylobacterota</taxon>
        <taxon>Epsilonproteobacteria</taxon>
        <taxon>Campylobacterales</taxon>
        <taxon>Helicobacteraceae</taxon>
        <taxon>Helicobacter</taxon>
    </lineage>
</organism>
<dbReference type="SUPFAM" id="SSF110942">
    <property type="entry name" value="HSP90 C-terminal domain"/>
    <property type="match status" value="1"/>
</dbReference>
<feature type="binding site" evidence="9">
    <location>
        <position position="169"/>
    </location>
    <ligand>
        <name>ATP</name>
        <dbReference type="ChEBI" id="CHEBI:30616"/>
    </ligand>
</feature>
<keyword evidence="6 8" id="KW-0346">Stress response</keyword>